<dbReference type="RefSeq" id="WP_253551218.1">
    <property type="nucleotide sequence ID" value="NZ_JAMYZR010000076.1"/>
</dbReference>
<reference evidence="1 2" key="1">
    <citation type="submission" date="2022-06" db="EMBL/GenBank/DDBJ databases">
        <title>Acetobacer genomes from food samples.</title>
        <authorList>
            <person name="Sombolestani A."/>
        </authorList>
    </citation>
    <scope>NUCLEOTIDE SEQUENCE [LARGE SCALE GENOMIC DNA]</scope>
    <source>
        <strain evidence="1 2">R-83281</strain>
    </source>
</reference>
<accession>A0ABT1EZA1</accession>
<evidence type="ECO:0000313" key="2">
    <source>
        <dbReference type="Proteomes" id="UP001523543"/>
    </source>
</evidence>
<dbReference type="Proteomes" id="UP001523543">
    <property type="component" value="Unassembled WGS sequence"/>
</dbReference>
<sequence length="51" mass="5375">MTIFIAPGGPTFDVTCRMGGRQDAFGGLRRSRSALAPSCFGVVWRALGACL</sequence>
<evidence type="ECO:0000313" key="1">
    <source>
        <dbReference type="EMBL" id="MCP1247285.1"/>
    </source>
</evidence>
<name>A0ABT1EZA1_9PROT</name>
<keyword evidence="2" id="KW-1185">Reference proteome</keyword>
<dbReference type="EMBL" id="JAMYZR010000076">
    <property type="protein sequence ID" value="MCP1247285.1"/>
    <property type="molecule type" value="Genomic_DNA"/>
</dbReference>
<protein>
    <submittedName>
        <fullName evidence="1">Uncharacterized protein</fullName>
    </submittedName>
</protein>
<comment type="caution">
    <text evidence="1">The sequence shown here is derived from an EMBL/GenBank/DDBJ whole genome shotgun (WGS) entry which is preliminary data.</text>
</comment>
<gene>
    <name evidence="1" type="ORF">NKW54_15340</name>
</gene>
<proteinExistence type="predicted"/>
<organism evidence="1 2">
    <name type="scientific">Acetobacter cerevisiae</name>
    <dbReference type="NCBI Taxonomy" id="178900"/>
    <lineage>
        <taxon>Bacteria</taxon>
        <taxon>Pseudomonadati</taxon>
        <taxon>Pseudomonadota</taxon>
        <taxon>Alphaproteobacteria</taxon>
        <taxon>Acetobacterales</taxon>
        <taxon>Acetobacteraceae</taxon>
        <taxon>Acetobacter</taxon>
    </lineage>
</organism>